<evidence type="ECO:0000313" key="1">
    <source>
        <dbReference type="EMBL" id="KAA6368916.1"/>
    </source>
</evidence>
<comment type="caution">
    <text evidence="1">The sequence shown here is derived from an EMBL/GenBank/DDBJ whole genome shotgun (WGS) entry which is preliminary data.</text>
</comment>
<dbReference type="Proteomes" id="UP000324800">
    <property type="component" value="Unassembled WGS sequence"/>
</dbReference>
<name>A0A5J4UDN8_9EUKA</name>
<dbReference type="EMBL" id="SNRW01016871">
    <property type="protein sequence ID" value="KAA6368916.1"/>
    <property type="molecule type" value="Genomic_DNA"/>
</dbReference>
<organism evidence="1 2">
    <name type="scientific">Streblomastix strix</name>
    <dbReference type="NCBI Taxonomy" id="222440"/>
    <lineage>
        <taxon>Eukaryota</taxon>
        <taxon>Metamonada</taxon>
        <taxon>Preaxostyla</taxon>
        <taxon>Oxymonadida</taxon>
        <taxon>Streblomastigidae</taxon>
        <taxon>Streblomastix</taxon>
    </lineage>
</organism>
<proteinExistence type="predicted"/>
<evidence type="ECO:0000313" key="2">
    <source>
        <dbReference type="Proteomes" id="UP000324800"/>
    </source>
</evidence>
<protein>
    <submittedName>
        <fullName evidence="1">Uncharacterized protein</fullName>
    </submittedName>
</protein>
<accession>A0A5J4UDN8</accession>
<gene>
    <name evidence="1" type="ORF">EZS28_035558</name>
</gene>
<sequence length="96" mass="10833">MHSQKYELSSISNLLSGFLTQAYSPPPEPLDVVQPLNKFELVIDNEDELSRLMYNPPPFILLHVLNIAQFISTVPLSFITKDPATPYPLVHVQLSN</sequence>
<reference evidence="1 2" key="1">
    <citation type="submission" date="2019-03" db="EMBL/GenBank/DDBJ databases">
        <title>Single cell metagenomics reveals metabolic interactions within the superorganism composed of flagellate Streblomastix strix and complex community of Bacteroidetes bacteria on its surface.</title>
        <authorList>
            <person name="Treitli S.C."/>
            <person name="Kolisko M."/>
            <person name="Husnik F."/>
            <person name="Keeling P."/>
            <person name="Hampl V."/>
        </authorList>
    </citation>
    <scope>NUCLEOTIDE SEQUENCE [LARGE SCALE GENOMIC DNA]</scope>
    <source>
        <strain evidence="1">ST1C</strain>
    </source>
</reference>
<dbReference type="AlphaFoldDB" id="A0A5J4UDN8"/>